<accession>A0A5E4SSC6</accession>
<sequence>MAIPRIALDVHAHLAPIEPSRLLGIDGVRWDASQRKLDVDGHIVGIGALFSPESLIAWMDEQGIERAWVSIPPPLYRAHLPEEGARVWCRYVNDALADICAKHESRLSALVHLPLEHPELAHEIAAANTRETRYAAAAGGYDGTLSDDAYAPLWRVLDRQGAFMFLHPGHCCDTRLANFYLENLMGNPVETAVAASHLVFGGVAARHPKIRFCLAHGGGATAMLAGRYERGYRTARPGVDTSLPTPRTTLGRFYVDSIVHDPQALALSASVFGRDHVLFGSDWPFPMGLLTPHTQLADADPALAEAIRTENAHKLLDGLR</sequence>
<dbReference type="InterPro" id="IPR006680">
    <property type="entry name" value="Amidohydro-rel"/>
</dbReference>
<evidence type="ECO:0000259" key="2">
    <source>
        <dbReference type="Pfam" id="PF04909"/>
    </source>
</evidence>
<dbReference type="Gene3D" id="3.20.20.140">
    <property type="entry name" value="Metal-dependent hydrolases"/>
    <property type="match status" value="1"/>
</dbReference>
<dbReference type="GO" id="GO:0016831">
    <property type="term" value="F:carboxy-lyase activity"/>
    <property type="evidence" value="ECO:0007669"/>
    <property type="project" value="InterPro"/>
</dbReference>
<dbReference type="PANTHER" id="PTHR21240:SF28">
    <property type="entry name" value="ISO-OROTATE DECARBOXYLASE (EUROFUNG)"/>
    <property type="match status" value="1"/>
</dbReference>
<evidence type="ECO:0000256" key="1">
    <source>
        <dbReference type="ARBA" id="ARBA00023239"/>
    </source>
</evidence>
<dbReference type="GO" id="GO:0016787">
    <property type="term" value="F:hydrolase activity"/>
    <property type="evidence" value="ECO:0007669"/>
    <property type="project" value="InterPro"/>
</dbReference>
<dbReference type="InterPro" id="IPR032465">
    <property type="entry name" value="ACMSD"/>
</dbReference>
<dbReference type="RefSeq" id="WP_150683086.1">
    <property type="nucleotide sequence ID" value="NZ_CABPSI010000001.1"/>
</dbReference>
<proteinExistence type="predicted"/>
<dbReference type="PANTHER" id="PTHR21240">
    <property type="entry name" value="2-AMINO-3-CARBOXYLMUCONATE-6-SEMIALDEHYDE DECARBOXYLASE"/>
    <property type="match status" value="1"/>
</dbReference>
<gene>
    <name evidence="3" type="ORF">PIN31115_00983</name>
</gene>
<reference evidence="3 4" key="1">
    <citation type="submission" date="2019-08" db="EMBL/GenBank/DDBJ databases">
        <authorList>
            <person name="Peeters C."/>
        </authorList>
    </citation>
    <scope>NUCLEOTIDE SEQUENCE [LARGE SCALE GENOMIC DNA]</scope>
    <source>
        <strain evidence="3 4">LMG 31115</strain>
    </source>
</reference>
<dbReference type="InterPro" id="IPR032466">
    <property type="entry name" value="Metal_Hydrolase"/>
</dbReference>
<organism evidence="3 4">
    <name type="scientific">Pandoraea iniqua</name>
    <dbReference type="NCBI Taxonomy" id="2508288"/>
    <lineage>
        <taxon>Bacteria</taxon>
        <taxon>Pseudomonadati</taxon>
        <taxon>Pseudomonadota</taxon>
        <taxon>Betaproteobacteria</taxon>
        <taxon>Burkholderiales</taxon>
        <taxon>Burkholderiaceae</taxon>
        <taxon>Pandoraea</taxon>
    </lineage>
</organism>
<keyword evidence="1" id="KW-0456">Lyase</keyword>
<dbReference type="Proteomes" id="UP000333828">
    <property type="component" value="Unassembled WGS sequence"/>
</dbReference>
<feature type="domain" description="Amidohydrolase-related" evidence="2">
    <location>
        <begin position="9"/>
        <end position="317"/>
    </location>
</feature>
<keyword evidence="4" id="KW-1185">Reference proteome</keyword>
<protein>
    <submittedName>
        <fullName evidence="3">Aminocarboxymuconate-semialdehyde decarboxylase</fullName>
    </submittedName>
</protein>
<evidence type="ECO:0000313" key="4">
    <source>
        <dbReference type="Proteomes" id="UP000333828"/>
    </source>
</evidence>
<evidence type="ECO:0000313" key="3">
    <source>
        <dbReference type="EMBL" id="VVD78365.1"/>
    </source>
</evidence>
<dbReference type="Pfam" id="PF04909">
    <property type="entry name" value="Amidohydro_2"/>
    <property type="match status" value="1"/>
</dbReference>
<dbReference type="AlphaFoldDB" id="A0A5E4SSC6"/>
<dbReference type="EMBL" id="CABPSI010000001">
    <property type="protein sequence ID" value="VVD78365.1"/>
    <property type="molecule type" value="Genomic_DNA"/>
</dbReference>
<dbReference type="SUPFAM" id="SSF51556">
    <property type="entry name" value="Metallo-dependent hydrolases"/>
    <property type="match status" value="1"/>
</dbReference>
<dbReference type="GO" id="GO:0005737">
    <property type="term" value="C:cytoplasm"/>
    <property type="evidence" value="ECO:0007669"/>
    <property type="project" value="TreeGrafter"/>
</dbReference>
<dbReference type="GO" id="GO:0019748">
    <property type="term" value="P:secondary metabolic process"/>
    <property type="evidence" value="ECO:0007669"/>
    <property type="project" value="TreeGrafter"/>
</dbReference>
<name>A0A5E4SSC6_9BURK</name>